<keyword evidence="5 8" id="KW-0418">Kinase</keyword>
<dbReference type="PANTHER" id="PTHR43547:SF10">
    <property type="entry name" value="SENSOR HISTIDINE KINASE DCUS"/>
    <property type="match status" value="1"/>
</dbReference>
<dbReference type="EMBL" id="AFGF01000240">
    <property type="protein sequence ID" value="EGO62172.1"/>
    <property type="molecule type" value="Genomic_DNA"/>
</dbReference>
<evidence type="ECO:0000256" key="1">
    <source>
        <dbReference type="ARBA" id="ARBA00000085"/>
    </source>
</evidence>
<dbReference type="Gene3D" id="3.30.450.20">
    <property type="entry name" value="PAS domain"/>
    <property type="match status" value="1"/>
</dbReference>
<organism evidence="8 9">
    <name type="scientific">Acetonema longum DSM 6540</name>
    <dbReference type="NCBI Taxonomy" id="1009370"/>
    <lineage>
        <taxon>Bacteria</taxon>
        <taxon>Bacillati</taxon>
        <taxon>Bacillota</taxon>
        <taxon>Negativicutes</taxon>
        <taxon>Acetonemataceae</taxon>
        <taxon>Acetonema</taxon>
    </lineage>
</organism>
<evidence type="ECO:0000256" key="3">
    <source>
        <dbReference type="ARBA" id="ARBA00022553"/>
    </source>
</evidence>
<dbReference type="Proteomes" id="UP000003240">
    <property type="component" value="Unassembled WGS sequence"/>
</dbReference>
<dbReference type="SUPFAM" id="SSF55890">
    <property type="entry name" value="Sporulation response regulatory protein Spo0B"/>
    <property type="match status" value="1"/>
</dbReference>
<dbReference type="PROSITE" id="PS50109">
    <property type="entry name" value="HIS_KIN"/>
    <property type="match status" value="1"/>
</dbReference>
<reference evidence="8 9" key="1">
    <citation type="journal article" date="2011" name="EMBO J.">
        <title>Structural diversity of bacterial flagellar motors.</title>
        <authorList>
            <person name="Chen S."/>
            <person name="Beeby M."/>
            <person name="Murphy G.E."/>
            <person name="Leadbetter J.R."/>
            <person name="Hendrixson D.R."/>
            <person name="Briegel A."/>
            <person name="Li Z."/>
            <person name="Shi J."/>
            <person name="Tocheva E.I."/>
            <person name="Muller A."/>
            <person name="Dobro M.J."/>
            <person name="Jensen G.J."/>
        </authorList>
    </citation>
    <scope>NUCLEOTIDE SEQUENCE [LARGE SCALE GENOMIC DNA]</scope>
    <source>
        <strain evidence="8 9">DSM 6540</strain>
    </source>
</reference>
<dbReference type="InterPro" id="IPR003594">
    <property type="entry name" value="HATPase_dom"/>
</dbReference>
<dbReference type="Gene3D" id="3.30.565.10">
    <property type="entry name" value="Histidine kinase-like ATPase, C-terminal domain"/>
    <property type="match status" value="1"/>
</dbReference>
<evidence type="ECO:0000256" key="2">
    <source>
        <dbReference type="ARBA" id="ARBA00012438"/>
    </source>
</evidence>
<evidence type="ECO:0000256" key="5">
    <source>
        <dbReference type="ARBA" id="ARBA00022777"/>
    </source>
</evidence>
<protein>
    <recommendedName>
        <fullName evidence="2">histidine kinase</fullName>
        <ecNumber evidence="2">2.7.13.3</ecNumber>
    </recommendedName>
</protein>
<evidence type="ECO:0000313" key="8">
    <source>
        <dbReference type="EMBL" id="EGO62172.1"/>
    </source>
</evidence>
<name>F7NP49_9FIRM</name>
<dbReference type="InterPro" id="IPR035965">
    <property type="entry name" value="PAS-like_dom_sf"/>
</dbReference>
<dbReference type="RefSeq" id="WP_004099120.1">
    <property type="nucleotide sequence ID" value="NZ_AFGF01000240.1"/>
</dbReference>
<keyword evidence="3" id="KW-0597">Phosphoprotein</keyword>
<dbReference type="STRING" id="1009370.ALO_19452"/>
<dbReference type="InterPro" id="IPR029016">
    <property type="entry name" value="GAF-like_dom_sf"/>
</dbReference>
<dbReference type="OrthoDB" id="9792686at2"/>
<gene>
    <name evidence="8" type="ORF">ALO_19452</name>
</gene>
<dbReference type="InterPro" id="IPR036890">
    <property type="entry name" value="HATPase_C_sf"/>
</dbReference>
<dbReference type="SMART" id="SM00387">
    <property type="entry name" value="HATPase_c"/>
    <property type="match status" value="1"/>
</dbReference>
<keyword evidence="4" id="KW-0808">Transferase</keyword>
<keyword evidence="6" id="KW-0902">Two-component regulatory system</keyword>
<comment type="caution">
    <text evidence="8">The sequence shown here is derived from an EMBL/GenBank/DDBJ whole genome shotgun (WGS) entry which is preliminary data.</text>
</comment>
<dbReference type="Pfam" id="PF14689">
    <property type="entry name" value="SPOB_a"/>
    <property type="match status" value="1"/>
</dbReference>
<dbReference type="InterPro" id="IPR039506">
    <property type="entry name" value="SPOB_a"/>
</dbReference>
<dbReference type="InterPro" id="IPR016120">
    <property type="entry name" value="Sig_transdc_His_kin_SpoOB"/>
</dbReference>
<keyword evidence="9" id="KW-1185">Reference proteome</keyword>
<dbReference type="AlphaFoldDB" id="F7NP49"/>
<dbReference type="EC" id="2.7.13.3" evidence="2"/>
<dbReference type="SUPFAM" id="SSF55785">
    <property type="entry name" value="PYP-like sensor domain (PAS domain)"/>
    <property type="match status" value="1"/>
</dbReference>
<dbReference type="GO" id="GO:0000155">
    <property type="term" value="F:phosphorelay sensor kinase activity"/>
    <property type="evidence" value="ECO:0007669"/>
    <property type="project" value="InterPro"/>
</dbReference>
<sequence length="627" mass="69151">MKVLYSIRQAINSGAIAELEQAGMPASYLAMERTQLEAEFQGLTGAVMNTVRSGSFEYLKTFLSSSCKTRLEQGIRLSDIMAVFDLYETSLKDAMTLYLGEDLVVLNTMRREIDTLLDRARVFVSECFFLLYEETVFKQFEQLRVINEISSHMVSSLNLDRVLGFIVNNALRLFKARCGCVSLANTGGDFVTEISHGWRDPNSPKLIARCSYPISDIIIASAHDGNISCLQDVIGMEGLKKLVVLKLRNKNRVIGLLSVGIHDERRFISSEIRVLTTFANSAAMAVHNAQLYADTDQKLQERVRETTILLEQNRTLLHSMREGVIAVDSAGYITLVNHKALSSINTAADPVGRHISEVIPNSRLPSVVKSGQAEYDQEQMLGGKAVITNRVPVIANGKVTGAIATFRDKEDVKQLAEELIGVKSLLESMRAQSHEFINKLHAISGLIQMGQYDKVVELITQIYQAKQELISHIVERVHDKATAGLLLGKVSQAQEKGVVLKIAQRCKLAKLPPHFSSTSMVTVLGNLITNAIEAVGGLEADRRHTEVRIGMGKKHLIIQVDDRGCGIPRDHLRQIFKRGFSTKQGGRGIGLALVREEVEASGGKISVRSVAGQGSRFTVRIPLSSNI</sequence>
<evidence type="ECO:0000313" key="9">
    <source>
        <dbReference type="Proteomes" id="UP000003240"/>
    </source>
</evidence>
<dbReference type="Gene3D" id="1.10.287.130">
    <property type="match status" value="1"/>
</dbReference>
<dbReference type="InterPro" id="IPR003018">
    <property type="entry name" value="GAF"/>
</dbReference>
<dbReference type="SUPFAM" id="SSF55874">
    <property type="entry name" value="ATPase domain of HSP90 chaperone/DNA topoisomerase II/histidine kinase"/>
    <property type="match status" value="1"/>
</dbReference>
<dbReference type="Pfam" id="PF13185">
    <property type="entry name" value="GAF_2"/>
    <property type="match status" value="1"/>
</dbReference>
<evidence type="ECO:0000256" key="6">
    <source>
        <dbReference type="ARBA" id="ARBA00023012"/>
    </source>
</evidence>
<comment type="catalytic activity">
    <reaction evidence="1">
        <text>ATP + protein L-histidine = ADP + protein N-phospho-L-histidine.</text>
        <dbReference type="EC" id="2.7.13.3"/>
    </reaction>
</comment>
<dbReference type="eggNOG" id="COG3290">
    <property type="taxonomic scope" value="Bacteria"/>
</dbReference>
<dbReference type="PANTHER" id="PTHR43547">
    <property type="entry name" value="TWO-COMPONENT HISTIDINE KINASE"/>
    <property type="match status" value="1"/>
</dbReference>
<evidence type="ECO:0000259" key="7">
    <source>
        <dbReference type="PROSITE" id="PS50109"/>
    </source>
</evidence>
<evidence type="ECO:0000256" key="4">
    <source>
        <dbReference type="ARBA" id="ARBA00022679"/>
    </source>
</evidence>
<dbReference type="InterPro" id="IPR000014">
    <property type="entry name" value="PAS"/>
</dbReference>
<accession>F7NP49</accession>
<dbReference type="PRINTS" id="PR00344">
    <property type="entry name" value="BCTRLSENSOR"/>
</dbReference>
<feature type="domain" description="Histidine kinase" evidence="7">
    <location>
        <begin position="431"/>
        <end position="625"/>
    </location>
</feature>
<proteinExistence type="predicted"/>
<dbReference type="Gene3D" id="3.30.450.40">
    <property type="match status" value="1"/>
</dbReference>
<dbReference type="InterPro" id="IPR005467">
    <property type="entry name" value="His_kinase_dom"/>
</dbReference>
<dbReference type="SUPFAM" id="SSF55781">
    <property type="entry name" value="GAF domain-like"/>
    <property type="match status" value="1"/>
</dbReference>
<dbReference type="SMART" id="SM00091">
    <property type="entry name" value="PAS"/>
    <property type="match status" value="1"/>
</dbReference>
<dbReference type="InterPro" id="IPR004358">
    <property type="entry name" value="Sig_transdc_His_kin-like_C"/>
</dbReference>
<dbReference type="Pfam" id="PF02518">
    <property type="entry name" value="HATPase_c"/>
    <property type="match status" value="1"/>
</dbReference>